<name>A0A5B1C6Q1_VIBCL</name>
<dbReference type="EMBL" id="VUAA01000007">
    <property type="protein sequence ID" value="KAA1255263.1"/>
    <property type="molecule type" value="Genomic_DNA"/>
</dbReference>
<gene>
    <name evidence="1" type="primary">raiA</name>
    <name evidence="1" type="ORF">F0M16_08585</name>
</gene>
<reference evidence="1 2" key="1">
    <citation type="submission" date="2019-09" db="EMBL/GenBank/DDBJ databases">
        <authorList>
            <person name="Kritzky A."/>
            <person name="Schelkanova E.Y."/>
            <person name="Alkhova Z.V."/>
            <person name="Smirnova N.I."/>
        </authorList>
    </citation>
    <scope>NUCLEOTIDE SEQUENCE [LARGE SCALE GENOMIC DNA]</scope>
    <source>
        <strain evidence="1 2">M1526</strain>
    </source>
</reference>
<sequence length="91" mass="10079">MIKINSNSLEVTDAIRAHADKVIGKISEHFHMDSANISYSAEGSQFKAVIEFRSGKLQATGTATDHDLYKALTDSANKVERQLKDQKEKSL</sequence>
<dbReference type="NCBIfam" id="TIGR00741">
    <property type="entry name" value="yfiA"/>
    <property type="match status" value="1"/>
</dbReference>
<proteinExistence type="predicted"/>
<dbReference type="Pfam" id="PF02482">
    <property type="entry name" value="Ribosomal_S30AE"/>
    <property type="match status" value="1"/>
</dbReference>
<protein>
    <submittedName>
        <fullName evidence="1">Ribosome-associated translation inhibitor RaiA</fullName>
    </submittedName>
</protein>
<dbReference type="SUPFAM" id="SSF69754">
    <property type="entry name" value="Ribosome binding protein Y (YfiA homologue)"/>
    <property type="match status" value="1"/>
</dbReference>
<comment type="caution">
    <text evidence="1">The sequence shown here is derived from an EMBL/GenBank/DDBJ whole genome shotgun (WGS) entry which is preliminary data.</text>
</comment>
<dbReference type="Gene3D" id="3.30.160.100">
    <property type="entry name" value="Ribosome hibernation promotion factor-like"/>
    <property type="match status" value="1"/>
</dbReference>
<accession>A0A5B1C6Q1</accession>
<dbReference type="Proteomes" id="UP000323225">
    <property type="component" value="Unassembled WGS sequence"/>
</dbReference>
<evidence type="ECO:0000313" key="2">
    <source>
        <dbReference type="Proteomes" id="UP000323225"/>
    </source>
</evidence>
<evidence type="ECO:0000313" key="1">
    <source>
        <dbReference type="EMBL" id="KAA1255263.1"/>
    </source>
</evidence>
<dbReference type="AlphaFoldDB" id="A0A5B1C6Q1"/>
<dbReference type="InterPro" id="IPR036567">
    <property type="entry name" value="RHF-like"/>
</dbReference>
<dbReference type="InterPro" id="IPR003489">
    <property type="entry name" value="RHF/RaiA"/>
</dbReference>
<organism evidence="1 2">
    <name type="scientific">Vibrio cholerae</name>
    <dbReference type="NCBI Taxonomy" id="666"/>
    <lineage>
        <taxon>Bacteria</taxon>
        <taxon>Pseudomonadati</taxon>
        <taxon>Pseudomonadota</taxon>
        <taxon>Gammaproteobacteria</taxon>
        <taxon>Vibrionales</taxon>
        <taxon>Vibrionaceae</taxon>
        <taxon>Vibrio</taxon>
    </lineage>
</organism>